<keyword evidence="2" id="KW-1133">Transmembrane helix</keyword>
<keyword evidence="2" id="KW-0812">Transmembrane</keyword>
<dbReference type="Pfam" id="PF13704">
    <property type="entry name" value="Glyco_tranf_2_4"/>
    <property type="match status" value="1"/>
</dbReference>
<organism evidence="3 4">
    <name type="scientific">Chaetoceros tenuissimus</name>
    <dbReference type="NCBI Taxonomy" id="426638"/>
    <lineage>
        <taxon>Eukaryota</taxon>
        <taxon>Sar</taxon>
        <taxon>Stramenopiles</taxon>
        <taxon>Ochrophyta</taxon>
        <taxon>Bacillariophyta</taxon>
        <taxon>Coscinodiscophyceae</taxon>
        <taxon>Chaetocerotophycidae</taxon>
        <taxon>Chaetocerotales</taxon>
        <taxon>Chaetocerotaceae</taxon>
        <taxon>Chaetoceros</taxon>
    </lineage>
</organism>
<dbReference type="EMBL" id="BLLK01000022">
    <property type="protein sequence ID" value="GFH46606.1"/>
    <property type="molecule type" value="Genomic_DNA"/>
</dbReference>
<sequence length="586" mass="68405">MHRHKVHMSTEEVVSFRGITSPSKLRANDTSSFKSFLIRRYRSRSTHASFLIAMVCSILIFLSIIQFFSIDPIGEVQTDVRHHMRRVNKDMKNVEQIHADRKVQEIKVEKQQVSIEKNTVKNIGQVQEKSSVKVDSVGTSLAKDKNEKVQKIYSETKNEKIESANNEIEKKESEVNSAKKQGVGKEDDEEIFLEKDLSANSKVSVEKQKDELGKSEESTTAKIKGPLIKTNYEDEEWEVDCKFALGEGQSLETSQSFARIVLFQQNGGHQLQNFVTYHSKVLPVRDIVIIDHHTDVSDDYTDISDTQNLLRQYKKLGADVWKCKGSFEYKAEMWSHVANQYARKSDYIFPLDIDEFITIVKDNAQKNETLAWNERDFHEALDKLPKDTGLPFKFERGTIQPIDCPMTLSEKKMKQTQESPLSFQNTGIEAVRYFQRRQKRDTQCWDKAFFRGHEFNATDTGNHVGQTHTWTKDELVDYCEGHNYYLQEEVKSSLVLMHFQAIDFNEWLLHKLRGASDRRFNKFTKLKDCEEVIISKQYCEIWEKIHKTKFDPRKLKDLYIYEACPDEKYDETYPIDIQHLLRVAMR</sequence>
<keyword evidence="4" id="KW-1185">Reference proteome</keyword>
<dbReference type="AlphaFoldDB" id="A0AAD3H194"/>
<protein>
    <recommendedName>
        <fullName evidence="5">Glycosyltransferase family 92 protein</fullName>
    </recommendedName>
</protein>
<proteinExistence type="predicted"/>
<dbReference type="Proteomes" id="UP001054902">
    <property type="component" value="Unassembled WGS sequence"/>
</dbReference>
<evidence type="ECO:0008006" key="5">
    <source>
        <dbReference type="Google" id="ProtNLM"/>
    </source>
</evidence>
<evidence type="ECO:0000313" key="3">
    <source>
        <dbReference type="EMBL" id="GFH46606.1"/>
    </source>
</evidence>
<keyword evidence="2" id="KW-0472">Membrane</keyword>
<feature type="region of interest" description="Disordered" evidence="1">
    <location>
        <begin position="167"/>
        <end position="187"/>
    </location>
</feature>
<evidence type="ECO:0000256" key="2">
    <source>
        <dbReference type="SAM" id="Phobius"/>
    </source>
</evidence>
<gene>
    <name evidence="3" type="ORF">CTEN210_03080</name>
</gene>
<reference evidence="3 4" key="1">
    <citation type="journal article" date="2021" name="Sci. Rep.">
        <title>The genome of the diatom Chaetoceros tenuissimus carries an ancient integrated fragment of an extant virus.</title>
        <authorList>
            <person name="Hongo Y."/>
            <person name="Kimura K."/>
            <person name="Takaki Y."/>
            <person name="Yoshida Y."/>
            <person name="Baba S."/>
            <person name="Kobayashi G."/>
            <person name="Nagasaki K."/>
            <person name="Hano T."/>
            <person name="Tomaru Y."/>
        </authorList>
    </citation>
    <scope>NUCLEOTIDE SEQUENCE [LARGE SCALE GENOMIC DNA]</scope>
    <source>
        <strain evidence="3 4">NIES-3715</strain>
    </source>
</reference>
<evidence type="ECO:0000256" key="1">
    <source>
        <dbReference type="SAM" id="MobiDB-lite"/>
    </source>
</evidence>
<evidence type="ECO:0000313" key="4">
    <source>
        <dbReference type="Proteomes" id="UP001054902"/>
    </source>
</evidence>
<comment type="caution">
    <text evidence="3">The sequence shown here is derived from an EMBL/GenBank/DDBJ whole genome shotgun (WGS) entry which is preliminary data.</text>
</comment>
<feature type="transmembrane region" description="Helical" evidence="2">
    <location>
        <begin position="48"/>
        <end position="68"/>
    </location>
</feature>
<name>A0AAD3H194_9STRA</name>
<accession>A0AAD3H194</accession>